<feature type="compositionally biased region" description="Low complexity" evidence="1">
    <location>
        <begin position="1866"/>
        <end position="1875"/>
    </location>
</feature>
<organism evidence="3 4">
    <name type="scientific">Actinomadura fibrosa</name>
    <dbReference type="NCBI Taxonomy" id="111802"/>
    <lineage>
        <taxon>Bacteria</taxon>
        <taxon>Bacillati</taxon>
        <taxon>Actinomycetota</taxon>
        <taxon>Actinomycetes</taxon>
        <taxon>Streptosporangiales</taxon>
        <taxon>Thermomonosporaceae</taxon>
        <taxon>Actinomadura</taxon>
    </lineage>
</organism>
<name>A0ABW2XSC8_9ACTN</name>
<comment type="caution">
    <text evidence="3">The sequence shown here is derived from an EMBL/GenBank/DDBJ whole genome shotgun (WGS) entry which is preliminary data.</text>
</comment>
<feature type="region of interest" description="Disordered" evidence="1">
    <location>
        <begin position="952"/>
        <end position="987"/>
    </location>
</feature>
<feature type="chain" id="PRO_5046557920" evidence="2">
    <location>
        <begin position="31"/>
        <end position="2051"/>
    </location>
</feature>
<dbReference type="NCBIfam" id="TIGR01643">
    <property type="entry name" value="YD_repeat_2x"/>
    <property type="match status" value="3"/>
</dbReference>
<gene>
    <name evidence="3" type="ORF">ACFQZM_29880</name>
</gene>
<dbReference type="PANTHER" id="PTHR32305">
    <property type="match status" value="1"/>
</dbReference>
<feature type="compositionally biased region" description="Polar residues" evidence="1">
    <location>
        <begin position="274"/>
        <end position="291"/>
    </location>
</feature>
<dbReference type="InterPro" id="IPR031325">
    <property type="entry name" value="RHS_repeat"/>
</dbReference>
<feature type="region of interest" description="Disordered" evidence="1">
    <location>
        <begin position="67"/>
        <end position="87"/>
    </location>
</feature>
<dbReference type="InterPro" id="IPR050708">
    <property type="entry name" value="T6SS_VgrG/RHS"/>
</dbReference>
<accession>A0ABW2XSC8</accession>
<protein>
    <submittedName>
        <fullName evidence="3">RHS repeat-associated core domain-containing protein</fullName>
    </submittedName>
</protein>
<dbReference type="EMBL" id="JBHTGP010000015">
    <property type="protein sequence ID" value="MFD0688737.1"/>
    <property type="molecule type" value="Genomic_DNA"/>
</dbReference>
<feature type="region of interest" description="Disordered" evidence="1">
    <location>
        <begin position="1843"/>
        <end position="1890"/>
    </location>
</feature>
<evidence type="ECO:0000256" key="1">
    <source>
        <dbReference type="SAM" id="MobiDB-lite"/>
    </source>
</evidence>
<feature type="compositionally biased region" description="Basic and acidic residues" evidence="1">
    <location>
        <begin position="352"/>
        <end position="373"/>
    </location>
</feature>
<sequence length="2051" mass="217726">MFLRRFAASSAAVALVVGLVAGLPQGPAGADEDWPPIKPAPPHLTDTTGVPVKPRPADAAAEAAARWKPSVSWPKEGKAEVKPPSAQLGAPVQAGGLPVWVGAPARASAAARPGGRAAAPSGVAVELAAHDDAVRRGADGLMMKLTRTDGGAGAGQVSLTVDYSSFRHAYGGDWAARLRLVEIPGDGSAAKVLPTSNDVKAGRATADAAVTADGSTFALTAGPNGQTGDYRATSLSPAGTWAVSTQSGDFTYSYPLRTPAAPGGLEPDLALSYSSGSTDGQTAATNNQTSAVGEGWTMWPGSIERGYTGCADDITDPAKKTGDLCWETDNATLSLAGHSSPLVYAGGSTWRPKKDDGSRVERLTGADNGDKGGSEGVGEYWKVTTTDGTQYFFGQTKASAWTVPVFGNEDGEPCKQNTFDASSCDQAYRWNLDKVVDTHGDVVTYTYTPEVNYYARNLNGAKPARYIRGGTLDTVEYGGRTGEHPTAKVVLDHAERGGADVPSDQACAEKQDCGTKFSPTFWSTKRLATVTTQVWDGTAYKDADRWTFEHSYPENTDKTTPSLWLHGITHTGLAAGTAVEGQAVALPQVTFGGAQKPNRLNTDTDGLLPMNKWRIDQVVNESGGAVTVTYHDTDCVPGAPPAPQGNTKRCFPAIWTPDGDVQRNDWMIKYAVRSVALQDRVGGAQTELTTYEYPDGPGWKQDDNPLVPRSRRTWSQFRGYEKVRVLHGDPEKGTPSATLYHYFRGMEGAQVTDSRNVSWPDDDHLAGFLREQITYEGAGGPVVTSVINDPLKHDPTATQGDQKSHLVETAKTTTREALKAGGWRTSEVGTEYNDQGLPTKVNDLGDLAVPDDDQCTTTAYARNEAAWLIDLPSDVRTDGVPCDDKPTYPRDAVSRTRTYYDDGDLGAAPSAGDATKVEKLKEYVDGEPRFVPASRSAFDAYGRVVKETDPLDHTTTTGYSPASGLPASTTVTSVRAPSDPADDQATTTAVDPVLGKPVKVTDPNGRRTELSYDALGRLRGVWLPGRAKGDDSPNTRYAYEVRANAPAWVSTSTLKANGNTTTSYELFDGFLRSRQKQAPGPGPAGEGPLRVLTDTLYDSRGLAFQTNGPYADKGDPGTTLAGVDDTKVPAMSRTTFDGAERPTATAVSSLGDEVSRTTTAYFGDHTEVTPPAGGTPVATYTDAKGRLTKQRRFHAATPTGESDETTYTYTGAGQLRTMTDAAGSTWRYGYDLLGNELTASDPDKGDTTQTFDDAGRLTSTTDARGITVGYRYDDLGRKTEERQKTPDGWKTLAQWTYDTLLKGRPSSSTRHTGTEKITTTVTGYDDAYRPTGTRLTLPASLAPLDGDYTTETTYKADGSPATVTLPALPGAAEETLTYKYDSLGNPYELGSGDHKYVYDAAYTEFGELSQVLSGDQPAAGKTPQQVAQTFYFQNATRRLARAVVHRRGERPGSVQDLTYSYDPAGNVTAMSDRPEIGAADLQCFTYDGLRRLTDAWTTTSTPCGSPGSAAGGQAPYWTSYTYDAVGNRLTETQHGTGTAAAAATAGRRYTYPAPGKARPNAVTSITGTGTAAASAPAAPATGGYQYDDAGNMTGRPGPSGPQTLTWSPQSRLESVTSGPDTTTYRSDADLDQVATTDSKGITVHFGGDEIRYDKATGRATTARRYEFGGGAVAVRGPTGLKWLVHDHHGTDTLAIDAADSATTPRPTDPFGNPRGTAPAWLGSRGFVGGVQQTAGITHLDAREYDPALGRFLSVDPVLDPKDPQQFNAYAYAGNNPTTTADPDGRRYLLENDGSASVPSAQAAKYMGYYKWKWVIYRAARRSWRAHCPATTFSGCRFMGPRQPNIFDPRDINPRYVKPKPAPKSTPKPTSKPKSTKPNDFDRPVLHPAGDAPVPGSLSVCLGGSGAIGYGGSAEGCASFDSNGFALNAGVKQFLTAGAEGAVDLSVTANTDPANQINNGSGVYGEFGGEIGAVAHGKWGAGFEHSLDDGHNSGYVKMGLGLGLGAAFGQAGFSRGVSTGYIKWPWTTTDYIADIPYQGPFKSRNPTDSGMY</sequence>
<dbReference type="InterPro" id="IPR022385">
    <property type="entry name" value="Rhs_assc_core"/>
</dbReference>
<dbReference type="Pfam" id="PF05593">
    <property type="entry name" value="RHS_repeat"/>
    <property type="match status" value="3"/>
</dbReference>
<dbReference type="RefSeq" id="WP_378324289.1">
    <property type="nucleotide sequence ID" value="NZ_JBHTGP010000015.1"/>
</dbReference>
<keyword evidence="2" id="KW-0732">Signal</keyword>
<dbReference type="Proteomes" id="UP001597063">
    <property type="component" value="Unassembled WGS sequence"/>
</dbReference>
<proteinExistence type="predicted"/>
<evidence type="ECO:0000313" key="3">
    <source>
        <dbReference type="EMBL" id="MFD0688737.1"/>
    </source>
</evidence>
<dbReference type="PANTHER" id="PTHR32305:SF17">
    <property type="entry name" value="TRNA NUCLEASE WAPA"/>
    <property type="match status" value="1"/>
</dbReference>
<feature type="compositionally biased region" description="Polar residues" evidence="1">
    <location>
        <begin position="1600"/>
        <end position="1625"/>
    </location>
</feature>
<evidence type="ECO:0000256" key="2">
    <source>
        <dbReference type="SAM" id="SignalP"/>
    </source>
</evidence>
<dbReference type="NCBIfam" id="TIGR03696">
    <property type="entry name" value="Rhs_assc_core"/>
    <property type="match status" value="1"/>
</dbReference>
<feature type="region of interest" description="Disordered" evidence="1">
    <location>
        <begin position="274"/>
        <end position="297"/>
    </location>
</feature>
<feature type="region of interest" description="Disordered" evidence="1">
    <location>
        <begin position="346"/>
        <end position="375"/>
    </location>
</feature>
<feature type="region of interest" description="Disordered" evidence="1">
    <location>
        <begin position="1584"/>
        <end position="1625"/>
    </location>
</feature>
<feature type="signal peptide" evidence="2">
    <location>
        <begin position="1"/>
        <end position="30"/>
    </location>
</feature>
<evidence type="ECO:0000313" key="4">
    <source>
        <dbReference type="Proteomes" id="UP001597063"/>
    </source>
</evidence>
<reference evidence="4" key="1">
    <citation type="journal article" date="2019" name="Int. J. Syst. Evol. Microbiol.">
        <title>The Global Catalogue of Microorganisms (GCM) 10K type strain sequencing project: providing services to taxonomists for standard genome sequencing and annotation.</title>
        <authorList>
            <consortium name="The Broad Institute Genomics Platform"/>
            <consortium name="The Broad Institute Genome Sequencing Center for Infectious Disease"/>
            <person name="Wu L."/>
            <person name="Ma J."/>
        </authorList>
    </citation>
    <scope>NUCLEOTIDE SEQUENCE [LARGE SCALE GENOMIC DNA]</scope>
    <source>
        <strain evidence="4">JCM 9371</strain>
    </source>
</reference>
<keyword evidence="4" id="KW-1185">Reference proteome</keyword>
<feature type="compositionally biased region" description="Polar residues" evidence="1">
    <location>
        <begin position="953"/>
        <end position="975"/>
    </location>
</feature>
<dbReference type="Gene3D" id="2.180.10.10">
    <property type="entry name" value="RHS repeat-associated core"/>
    <property type="match status" value="2"/>
</dbReference>
<dbReference type="InterPro" id="IPR006530">
    <property type="entry name" value="YD"/>
</dbReference>